<feature type="domain" description="Copper amine oxidase catalytic" evidence="16">
    <location>
        <begin position="584"/>
        <end position="995"/>
    </location>
</feature>
<comment type="cofactor">
    <cofactor evidence="3">
        <name>Zn(2+)</name>
        <dbReference type="ChEBI" id="CHEBI:29105"/>
    </cofactor>
</comment>
<comment type="cofactor">
    <cofactor evidence="2">
        <name>Mn(2+)</name>
        <dbReference type="ChEBI" id="CHEBI:29035"/>
    </cofactor>
</comment>
<dbReference type="InterPro" id="IPR049326">
    <property type="entry name" value="Rhodopsin_dom_fungi"/>
</dbReference>
<dbReference type="InterPro" id="IPR016182">
    <property type="entry name" value="Cu_amine_oxidase_N-reg"/>
</dbReference>
<keyword evidence="7 13" id="KW-0801">TPQ</keyword>
<sequence>MDVLIATRRNIPVKFDVVRHLLCEFEAEYHRNPLNLDPSTMACRFCPALVVNVVIVLIKKTKKHVSFTAESESKRRATYLMACILELVINTVPIHRYWRAACCLKVYVVEHMFIWQMTSISGLTAAKNSILFFYLRIFPDDKFRVMVWLTIAFNSVSTIVILVLNLTLGNSAYNVNFKIGLSSTAVSFVLDTWMLILPMTQLYNIGLRQRQKIKVISMFGMGIFLTVVSLVRLVMQLKILPIPRVTDKSANAIVVLGNIELYVGVIVACGPPTNQLVRYILPRMRQGTEASSEASSGPIKTLLWIHSWCSSVSGIKVNEVQINNQYRSLGQYMTDDMATNKGLTYPILNDNSRLFNTAIMGFTQHHPFDPLTGDEISVAVDVIRKYQSGQLLFNAVTLHEPRKADMLRWLEHPSEGNKPARIADVTVILPDGAVHDALVDLKTRKVQKWEKLDGLQPIITAEELILVEAIIREDPKVIEQCEISGIPKEDMHKVYCDPWTIGYDERFGSNIRLQQALMYYRPDPDCFQYQYPLDFCPIYDAAKKTIIHIDIPSVRRPLSKQKPIDYIPRYINENGGYRKDIKPINITQPEGVSFTMNGRVLSWQNFKFHIGFNYKEGIVLNHITFTDKGIERPIFYRLSLSEMVVPYGAPEHPHQRKHAFDLGEYGAGYMANSLALGCDCKGVIHYLDAEFAARDGSIRTIKNAICIHEEDNGILFKHTDFRDDSVTVTRARKLIVQQIFTAANYEYACQWVFHQDGTIQPEIKLTGILNTYALNEGEDAGPWGTEVYPQVNAHNHQHLFCLRVNPMIDGVNNTVNMVDTVASEAPVGSPQNKYGNAFYAKKTKLRTSGEAKTDYNGATSRTWEMVNENKLHPYSKKPASYKLVSREVPGLLPKEGSLVWKRAGFARHAVHVTPYRDDELWAAGRHVPQTSGEPSLGLPEWIAEGTSSTENTDIVLWHTFGVTHIPAPEDFPIMPVEPMTLLLRPRNFFINNPCMDVPPSYSVTPTQVAEKKGALDQHDKVSQLAFGGKSCCSGGNAAARL</sequence>
<evidence type="ECO:0000256" key="6">
    <source>
        <dbReference type="ARBA" id="ARBA00022723"/>
    </source>
</evidence>
<comment type="catalytic activity">
    <reaction evidence="12">
        <text>a primary methyl amine + O2 + H2O = an aldehyde + H2O2 + NH4(+)</text>
        <dbReference type="Rhea" id="RHEA:16153"/>
        <dbReference type="ChEBI" id="CHEBI:15377"/>
        <dbReference type="ChEBI" id="CHEBI:15379"/>
        <dbReference type="ChEBI" id="CHEBI:16240"/>
        <dbReference type="ChEBI" id="CHEBI:17478"/>
        <dbReference type="ChEBI" id="CHEBI:28938"/>
        <dbReference type="ChEBI" id="CHEBI:228804"/>
        <dbReference type="EC" id="1.4.3.21"/>
    </reaction>
</comment>
<feature type="active site" description="Schiff-base intermediate with substrate; via topaquinone" evidence="13">
    <location>
        <position position="745"/>
    </location>
</feature>
<keyword evidence="10" id="KW-1015">Disulfide bond</keyword>
<protein>
    <recommendedName>
        <fullName evidence="15">Amine oxidase</fullName>
        <ecNumber evidence="15">1.4.3.-</ecNumber>
    </recommendedName>
</protein>
<dbReference type="GO" id="GO:0005507">
    <property type="term" value="F:copper ion binding"/>
    <property type="evidence" value="ECO:0007669"/>
    <property type="project" value="InterPro"/>
</dbReference>
<dbReference type="PANTHER" id="PTHR10638">
    <property type="entry name" value="COPPER AMINE OXIDASE"/>
    <property type="match status" value="1"/>
</dbReference>
<keyword evidence="11" id="KW-0464">Manganese</keyword>
<keyword evidence="9 15" id="KW-0186">Copper</keyword>
<evidence type="ECO:0000259" key="16">
    <source>
        <dbReference type="Pfam" id="PF01179"/>
    </source>
</evidence>
<accession>A0A4U9ERZ6</accession>
<evidence type="ECO:0000256" key="8">
    <source>
        <dbReference type="ARBA" id="ARBA00023002"/>
    </source>
</evidence>
<feature type="domain" description="Copper amine oxidase N3-terminal" evidence="18">
    <location>
        <begin position="457"/>
        <end position="558"/>
    </location>
</feature>
<evidence type="ECO:0000259" key="19">
    <source>
        <dbReference type="Pfam" id="PF20684"/>
    </source>
</evidence>
<evidence type="ECO:0000256" key="3">
    <source>
        <dbReference type="ARBA" id="ARBA00001947"/>
    </source>
</evidence>
<dbReference type="InterPro" id="IPR015798">
    <property type="entry name" value="Cu_amine_oxidase_C"/>
</dbReference>
<evidence type="ECO:0000259" key="18">
    <source>
        <dbReference type="Pfam" id="PF02728"/>
    </source>
</evidence>
<proteinExistence type="inferred from homology"/>
<dbReference type="PANTHER" id="PTHR10638:SF86">
    <property type="entry name" value="COPPER AMINE OXIDASE 1-RELATED"/>
    <property type="match status" value="1"/>
</dbReference>
<dbReference type="GO" id="GO:0008131">
    <property type="term" value="F:primary methylamine oxidase activity"/>
    <property type="evidence" value="ECO:0007669"/>
    <property type="project" value="UniProtKB-EC"/>
</dbReference>
<keyword evidence="8 15" id="KW-0560">Oxidoreductase</keyword>
<comment type="similarity">
    <text evidence="4 15">Belongs to the copper/topaquinone oxidase family.</text>
</comment>
<evidence type="ECO:0000256" key="5">
    <source>
        <dbReference type="ARBA" id="ARBA00011738"/>
    </source>
</evidence>
<dbReference type="FunFam" id="2.70.98.20:FF:000001">
    <property type="entry name" value="Amine oxidase"/>
    <property type="match status" value="1"/>
</dbReference>
<evidence type="ECO:0000256" key="13">
    <source>
        <dbReference type="PIRSR" id="PIRSR600269-50"/>
    </source>
</evidence>
<evidence type="ECO:0000256" key="1">
    <source>
        <dbReference type="ARBA" id="ARBA00001935"/>
    </source>
</evidence>
<evidence type="ECO:0000256" key="14">
    <source>
        <dbReference type="PIRSR" id="PIRSR600269-51"/>
    </source>
</evidence>
<dbReference type="SUPFAM" id="SSF49998">
    <property type="entry name" value="Amine oxidase catalytic domain"/>
    <property type="match status" value="1"/>
</dbReference>
<evidence type="ECO:0000256" key="2">
    <source>
        <dbReference type="ARBA" id="ARBA00001936"/>
    </source>
</evidence>
<comment type="cofactor">
    <cofactor evidence="15">
        <name>Cu cation</name>
        <dbReference type="ChEBI" id="CHEBI:23378"/>
    </cofactor>
    <text evidence="15">Contains 1 topaquinone per subunit.</text>
</comment>
<dbReference type="EMBL" id="CAAKMV010000165">
    <property type="protein sequence ID" value="VIO62849.1"/>
    <property type="molecule type" value="Genomic_DNA"/>
</dbReference>
<dbReference type="AlphaFoldDB" id="A0A4U9ERZ6"/>
<comment type="cofactor">
    <cofactor evidence="1">
        <name>Cu cation</name>
        <dbReference type="ChEBI" id="CHEBI:23378"/>
    </cofactor>
</comment>
<dbReference type="InterPro" id="IPR049948">
    <property type="entry name" value="Cu_Am_ox_TPQ-bd"/>
</dbReference>
<reference evidence="20" key="1">
    <citation type="submission" date="2019-04" db="EMBL/GenBank/DDBJ databases">
        <authorList>
            <person name="Melise S."/>
            <person name="Noan J."/>
            <person name="Okalmin O."/>
        </authorList>
    </citation>
    <scope>NUCLEOTIDE SEQUENCE</scope>
    <source>
        <strain evidence="20">FN9</strain>
    </source>
</reference>
<dbReference type="InterPro" id="IPR000269">
    <property type="entry name" value="Cu_amine_oxidase"/>
</dbReference>
<evidence type="ECO:0000259" key="17">
    <source>
        <dbReference type="Pfam" id="PF02727"/>
    </source>
</evidence>
<dbReference type="Pfam" id="PF01179">
    <property type="entry name" value="Cu_amine_oxid"/>
    <property type="match status" value="1"/>
</dbReference>
<comment type="PTM">
    <text evidence="14 15">Topaquinone (TPQ) is generated by copper-dependent autoxidation of a specific tyrosyl residue.</text>
</comment>
<keyword evidence="6 15" id="KW-0479">Metal-binding</keyword>
<dbReference type="Gene3D" id="3.10.450.40">
    <property type="match status" value="2"/>
</dbReference>
<dbReference type="GO" id="GO:0048038">
    <property type="term" value="F:quinone binding"/>
    <property type="evidence" value="ECO:0007669"/>
    <property type="project" value="InterPro"/>
</dbReference>
<evidence type="ECO:0000256" key="7">
    <source>
        <dbReference type="ARBA" id="ARBA00022772"/>
    </source>
</evidence>
<evidence type="ECO:0000256" key="15">
    <source>
        <dbReference type="RuleBase" id="RU000672"/>
    </source>
</evidence>
<dbReference type="Pfam" id="PF02727">
    <property type="entry name" value="Cu_amine_oxidN2"/>
    <property type="match status" value="1"/>
</dbReference>
<dbReference type="EC" id="1.4.3.-" evidence="15"/>
<evidence type="ECO:0000256" key="12">
    <source>
        <dbReference type="ARBA" id="ARBA00048032"/>
    </source>
</evidence>
<gene>
    <name evidence="20" type="ORF">FUG_LOCUS505262</name>
</gene>
<feature type="active site" description="Proton acceptor" evidence="13">
    <location>
        <position position="661"/>
    </location>
</feature>
<dbReference type="Gene3D" id="2.70.98.20">
    <property type="entry name" value="Copper amine oxidase, catalytic domain"/>
    <property type="match status" value="1"/>
</dbReference>
<dbReference type="GO" id="GO:0009308">
    <property type="term" value="P:amine metabolic process"/>
    <property type="evidence" value="ECO:0007669"/>
    <property type="project" value="UniProtKB-UniRule"/>
</dbReference>
<dbReference type="PROSITE" id="PS01164">
    <property type="entry name" value="COPPER_AMINE_OXID_1"/>
    <property type="match status" value="1"/>
</dbReference>
<dbReference type="InterPro" id="IPR049947">
    <property type="entry name" value="Cu_Am_Ox_Cu-bd"/>
</dbReference>
<evidence type="ECO:0000256" key="9">
    <source>
        <dbReference type="ARBA" id="ARBA00023008"/>
    </source>
</evidence>
<dbReference type="Pfam" id="PF02728">
    <property type="entry name" value="Cu_amine_oxidN3"/>
    <property type="match status" value="1"/>
</dbReference>
<dbReference type="InterPro" id="IPR036460">
    <property type="entry name" value="Cu_amine_oxidase_C_sf"/>
</dbReference>
<comment type="subunit">
    <text evidence="5">Homodimer.</text>
</comment>
<feature type="modified residue" description="2',4',5'-topaquinone" evidence="14">
    <location>
        <position position="745"/>
    </location>
</feature>
<name>A0A4U9ERZ6_GIBZA</name>
<evidence type="ECO:0000256" key="10">
    <source>
        <dbReference type="ARBA" id="ARBA00023157"/>
    </source>
</evidence>
<feature type="domain" description="Copper amine oxidase N2-terminal" evidence="17">
    <location>
        <begin position="366"/>
        <end position="450"/>
    </location>
</feature>
<organism evidence="20">
    <name type="scientific">Gibberella zeae</name>
    <name type="common">Wheat head blight fungus</name>
    <name type="synonym">Fusarium graminearum</name>
    <dbReference type="NCBI Taxonomy" id="5518"/>
    <lineage>
        <taxon>Eukaryota</taxon>
        <taxon>Fungi</taxon>
        <taxon>Dikarya</taxon>
        <taxon>Ascomycota</taxon>
        <taxon>Pezizomycotina</taxon>
        <taxon>Sordariomycetes</taxon>
        <taxon>Hypocreomycetidae</taxon>
        <taxon>Hypocreales</taxon>
        <taxon>Nectriaceae</taxon>
        <taxon>Fusarium</taxon>
    </lineage>
</organism>
<dbReference type="PROSITE" id="PS01165">
    <property type="entry name" value="COPPER_AMINE_OXID_2"/>
    <property type="match status" value="1"/>
</dbReference>
<feature type="domain" description="Rhodopsin" evidence="19">
    <location>
        <begin position="109"/>
        <end position="278"/>
    </location>
</feature>
<evidence type="ECO:0000313" key="20">
    <source>
        <dbReference type="EMBL" id="VIO62849.1"/>
    </source>
</evidence>
<evidence type="ECO:0000256" key="4">
    <source>
        <dbReference type="ARBA" id="ARBA00007983"/>
    </source>
</evidence>
<evidence type="ECO:0000256" key="11">
    <source>
        <dbReference type="ARBA" id="ARBA00023211"/>
    </source>
</evidence>
<dbReference type="InterPro" id="IPR015802">
    <property type="entry name" value="Cu_amine_oxidase_N3"/>
</dbReference>
<dbReference type="SUPFAM" id="SSF54416">
    <property type="entry name" value="Amine oxidase N-terminal region"/>
    <property type="match status" value="2"/>
</dbReference>
<dbReference type="InterPro" id="IPR015800">
    <property type="entry name" value="Cu_amine_oxidase_N2"/>
</dbReference>
<dbReference type="FunFam" id="3.10.450.40:FF:000014">
    <property type="entry name" value="Peroxisomal primary amine oxidase"/>
    <property type="match status" value="1"/>
</dbReference>
<dbReference type="Pfam" id="PF20684">
    <property type="entry name" value="Fung_rhodopsin"/>
    <property type="match status" value="1"/>
</dbReference>